<proteinExistence type="predicted"/>
<dbReference type="InterPro" id="IPR048958">
    <property type="entry name" value="Polysacc_lyase_14"/>
</dbReference>
<comment type="caution">
    <text evidence="2">The sequence shown here is derived from an EMBL/GenBank/DDBJ whole genome shotgun (WGS) entry which is preliminary data.</text>
</comment>
<name>A0A2T5BYJ6_9BACT</name>
<dbReference type="Proteomes" id="UP000243525">
    <property type="component" value="Unassembled WGS sequence"/>
</dbReference>
<feature type="domain" description="Polysaccharide lyase 14" evidence="1">
    <location>
        <begin position="79"/>
        <end position="271"/>
    </location>
</feature>
<dbReference type="AlphaFoldDB" id="A0A2T5BYJ6"/>
<dbReference type="OrthoDB" id="9774929at2"/>
<dbReference type="Gene3D" id="2.60.120.200">
    <property type="match status" value="1"/>
</dbReference>
<reference evidence="2 3" key="1">
    <citation type="submission" date="2018-04" db="EMBL/GenBank/DDBJ databases">
        <title>Genomic Encyclopedia of Archaeal and Bacterial Type Strains, Phase II (KMG-II): from individual species to whole genera.</title>
        <authorList>
            <person name="Goeker M."/>
        </authorList>
    </citation>
    <scope>NUCLEOTIDE SEQUENCE [LARGE SCALE GENOMIC DNA]</scope>
    <source>
        <strain evidence="2 3">DSM 28823</strain>
    </source>
</reference>
<dbReference type="Pfam" id="PF21294">
    <property type="entry name" value="Polysacc_lyase_14"/>
    <property type="match status" value="1"/>
</dbReference>
<evidence type="ECO:0000313" key="2">
    <source>
        <dbReference type="EMBL" id="PTN07311.1"/>
    </source>
</evidence>
<evidence type="ECO:0000259" key="1">
    <source>
        <dbReference type="Pfam" id="PF21294"/>
    </source>
</evidence>
<dbReference type="EMBL" id="QAAD01000019">
    <property type="protein sequence ID" value="PTN07311.1"/>
    <property type="molecule type" value="Genomic_DNA"/>
</dbReference>
<keyword evidence="3" id="KW-1185">Reference proteome</keyword>
<dbReference type="PANTHER" id="PTHR40124">
    <property type="match status" value="1"/>
</dbReference>
<organism evidence="2 3">
    <name type="scientific">Mangrovibacterium marinum</name>
    <dbReference type="NCBI Taxonomy" id="1639118"/>
    <lineage>
        <taxon>Bacteria</taxon>
        <taxon>Pseudomonadati</taxon>
        <taxon>Bacteroidota</taxon>
        <taxon>Bacteroidia</taxon>
        <taxon>Marinilabiliales</taxon>
        <taxon>Prolixibacteraceae</taxon>
        <taxon>Mangrovibacterium</taxon>
    </lineage>
</organism>
<dbReference type="RefSeq" id="WP_107823377.1">
    <property type="nucleotide sequence ID" value="NZ_QAAD01000019.1"/>
</dbReference>
<sequence length="276" mass="31667">MKSHPFYFIILLLLSSACNKQTVPRDTGKLDFEQVAPGKLTDRKLRELWPGSRLLCGKKDFIFYRLGIDQHPLSIQEENNKHFLEVKIPAHHFGPITGAQWSLPVAPADEYFLSYSVRFNDHFNFVKGGKLPGLAGGTANTGGHVPSGYDGWSARMMFWENGKLSYYLYYPKQSGRWGERLYLTTQSGDTLQLQSGKWHRITQHIRMNEPQQADGLLEAWVDEQLVFSANNILFRKAPELQIDQILFSVFMGGDNLSWTSDKDQYICFDNFAVYTR</sequence>
<dbReference type="PANTHER" id="PTHR40124:SF1">
    <property type="entry name" value="DISAGGREGATASE RELATED REPEAT PROTEIN"/>
    <property type="match status" value="1"/>
</dbReference>
<gene>
    <name evidence="2" type="ORF">C8N47_11924</name>
</gene>
<protein>
    <recommendedName>
        <fullName evidence="1">Polysaccharide lyase 14 domain-containing protein</fullName>
    </recommendedName>
</protein>
<dbReference type="PROSITE" id="PS51257">
    <property type="entry name" value="PROKAR_LIPOPROTEIN"/>
    <property type="match status" value="1"/>
</dbReference>
<accession>A0A2T5BYJ6</accession>
<evidence type="ECO:0000313" key="3">
    <source>
        <dbReference type="Proteomes" id="UP000243525"/>
    </source>
</evidence>